<dbReference type="Gene3D" id="3.30.750.170">
    <property type="match status" value="1"/>
</dbReference>
<dbReference type="EMBL" id="JAGGJA010000001">
    <property type="protein sequence ID" value="MCW9705499.1"/>
    <property type="molecule type" value="Genomic_DNA"/>
</dbReference>
<dbReference type="PANTHER" id="PTHR32060">
    <property type="entry name" value="TAIL-SPECIFIC PROTEASE"/>
    <property type="match status" value="1"/>
</dbReference>
<sequence>MKKSHYLWVALLMVFFIWGCGDDSPTNTNPDPNPNQGEEASAEKKFVWNAMNYWYYWQDNVPDLDDSFDDDSAEFNQYLLDYSDAEALYEDLLYQDDRFSFFIDDYEEYQDERDGVYAALGFNYNFFYESTPAAGDLVGYVRYVIPDSPADEAGLKRLDLFTAVDGTDLNVNNYLDLLTNNNAHELTMAHIDTSNGGLSFPTDSTVTIASRQVIEDPVYHHEVIDTTGVQIGYLMYNAFQGNSHQRLNEVFGEFKSENIDELVLDLRYNGGGSVLTSQLLSSLVSGLGSNDEFARFTYNQKRSQQRDRSVYFLDEVPLQNSDGEFETDAQGGFMNSEPINNLSLNTIYVLTSAGTASASEALMNGLRAHNINVEVIGTLTSGKDVGSLLLTDSPVPYLDVSEANEEHKVAIQPIVLQFINADGETYPYEYTTQYNGNTITVNAFNPTGEYNVPEVTLENLLNKPAIGDTDEPLLARAIAIITGQPAKRRAAPTVLQEVQIKDGIQNLRPHGQTMYIEPFMVPDGSEQ</sequence>
<evidence type="ECO:0000313" key="5">
    <source>
        <dbReference type="EMBL" id="MCW9705499.1"/>
    </source>
</evidence>
<dbReference type="Pfam" id="PF17820">
    <property type="entry name" value="PDZ_6"/>
    <property type="match status" value="1"/>
</dbReference>
<organism evidence="5 6">
    <name type="scientific">Fodinibius salsisoli</name>
    <dbReference type="NCBI Taxonomy" id="2820877"/>
    <lineage>
        <taxon>Bacteria</taxon>
        <taxon>Pseudomonadati</taxon>
        <taxon>Balneolota</taxon>
        <taxon>Balneolia</taxon>
        <taxon>Balneolales</taxon>
        <taxon>Balneolaceae</taxon>
        <taxon>Fodinibius</taxon>
    </lineage>
</organism>
<dbReference type="InterPro" id="IPR029045">
    <property type="entry name" value="ClpP/crotonase-like_dom_sf"/>
</dbReference>
<proteinExistence type="predicted"/>
<evidence type="ECO:0008006" key="7">
    <source>
        <dbReference type="Google" id="ProtNLM"/>
    </source>
</evidence>
<evidence type="ECO:0000259" key="3">
    <source>
        <dbReference type="Pfam" id="PF17820"/>
    </source>
</evidence>
<dbReference type="InterPro" id="IPR036034">
    <property type="entry name" value="PDZ_sf"/>
</dbReference>
<dbReference type="Gene3D" id="3.90.226.10">
    <property type="entry name" value="2-enoyl-CoA Hydratase, Chain A, domain 1"/>
    <property type="match status" value="1"/>
</dbReference>
<reference evidence="5 6" key="1">
    <citation type="submission" date="2021-03" db="EMBL/GenBank/DDBJ databases">
        <title>Aliifodinibius sp. nov., a new bacterium isolated from saline soil.</title>
        <authorList>
            <person name="Galisteo C."/>
            <person name="De La Haba R."/>
            <person name="Sanchez-Porro C."/>
            <person name="Ventosa A."/>
        </authorList>
    </citation>
    <scope>NUCLEOTIDE SEQUENCE [LARGE SCALE GENOMIC DNA]</scope>
    <source>
        <strain evidence="5 6">1BSP15-2V2</strain>
    </source>
</reference>
<dbReference type="RefSeq" id="WP_265764163.1">
    <property type="nucleotide sequence ID" value="NZ_JAGGJA010000001.1"/>
</dbReference>
<evidence type="ECO:0000259" key="2">
    <source>
        <dbReference type="Pfam" id="PF03572"/>
    </source>
</evidence>
<gene>
    <name evidence="5" type="ORF">J6I44_01470</name>
</gene>
<dbReference type="Pfam" id="PF18294">
    <property type="entry name" value="Pept_S41_N"/>
    <property type="match status" value="1"/>
</dbReference>
<dbReference type="Proteomes" id="UP001207918">
    <property type="component" value="Unassembled WGS sequence"/>
</dbReference>
<name>A0ABT3PHU8_9BACT</name>
<evidence type="ECO:0000256" key="1">
    <source>
        <dbReference type="SAM" id="SignalP"/>
    </source>
</evidence>
<dbReference type="SUPFAM" id="SSF50156">
    <property type="entry name" value="PDZ domain-like"/>
    <property type="match status" value="1"/>
</dbReference>
<dbReference type="PANTHER" id="PTHR32060:SF30">
    <property type="entry name" value="CARBOXY-TERMINAL PROCESSING PROTEASE CTPA"/>
    <property type="match status" value="1"/>
</dbReference>
<feature type="domain" description="Peptidase S41 N-terminal" evidence="4">
    <location>
        <begin position="43"/>
        <end position="101"/>
    </location>
</feature>
<feature type="chain" id="PRO_5046232402" description="C-terminal processing protease CtpA/Prc, contains a PDZ domain" evidence="1">
    <location>
        <begin position="22"/>
        <end position="527"/>
    </location>
</feature>
<evidence type="ECO:0000259" key="4">
    <source>
        <dbReference type="Pfam" id="PF18294"/>
    </source>
</evidence>
<dbReference type="InterPro" id="IPR041489">
    <property type="entry name" value="PDZ_6"/>
</dbReference>
<accession>A0ABT3PHU8</accession>
<dbReference type="InterPro" id="IPR041613">
    <property type="entry name" value="Pept_S41_N"/>
</dbReference>
<dbReference type="SUPFAM" id="SSF52096">
    <property type="entry name" value="ClpP/crotonase"/>
    <property type="match status" value="1"/>
</dbReference>
<keyword evidence="1" id="KW-0732">Signal</keyword>
<comment type="caution">
    <text evidence="5">The sequence shown here is derived from an EMBL/GenBank/DDBJ whole genome shotgun (WGS) entry which is preliminary data.</text>
</comment>
<dbReference type="InterPro" id="IPR005151">
    <property type="entry name" value="Tail-specific_protease"/>
</dbReference>
<feature type="signal peptide" evidence="1">
    <location>
        <begin position="1"/>
        <end position="21"/>
    </location>
</feature>
<evidence type="ECO:0000313" key="6">
    <source>
        <dbReference type="Proteomes" id="UP001207918"/>
    </source>
</evidence>
<dbReference type="CDD" id="cd07561">
    <property type="entry name" value="Peptidase_S41_CPP_like"/>
    <property type="match status" value="1"/>
</dbReference>
<dbReference type="Pfam" id="PF03572">
    <property type="entry name" value="Peptidase_S41"/>
    <property type="match status" value="1"/>
</dbReference>
<keyword evidence="6" id="KW-1185">Reference proteome</keyword>
<dbReference type="Gene3D" id="2.30.42.10">
    <property type="match status" value="1"/>
</dbReference>
<feature type="domain" description="PDZ" evidence="3">
    <location>
        <begin position="141"/>
        <end position="188"/>
    </location>
</feature>
<feature type="domain" description="Tail specific protease" evidence="2">
    <location>
        <begin position="231"/>
        <end position="387"/>
    </location>
</feature>
<protein>
    <recommendedName>
        <fullName evidence="7">C-terminal processing protease CtpA/Prc, contains a PDZ domain</fullName>
    </recommendedName>
</protein>